<organism evidence="1 2">
    <name type="scientific">Gossypium darwinii</name>
    <name type="common">Darwin's cotton</name>
    <name type="synonym">Gossypium barbadense var. darwinii</name>
    <dbReference type="NCBI Taxonomy" id="34276"/>
    <lineage>
        <taxon>Eukaryota</taxon>
        <taxon>Viridiplantae</taxon>
        <taxon>Streptophyta</taxon>
        <taxon>Embryophyta</taxon>
        <taxon>Tracheophyta</taxon>
        <taxon>Spermatophyta</taxon>
        <taxon>Magnoliopsida</taxon>
        <taxon>eudicotyledons</taxon>
        <taxon>Gunneridae</taxon>
        <taxon>Pentapetalae</taxon>
        <taxon>rosids</taxon>
        <taxon>malvids</taxon>
        <taxon>Malvales</taxon>
        <taxon>Malvaceae</taxon>
        <taxon>Malvoideae</taxon>
        <taxon>Gossypium</taxon>
    </lineage>
</organism>
<dbReference type="EMBL" id="CM017690">
    <property type="protein sequence ID" value="TYH26470.1"/>
    <property type="molecule type" value="Genomic_DNA"/>
</dbReference>
<dbReference type="Proteomes" id="UP000323506">
    <property type="component" value="Chromosome A03"/>
</dbReference>
<name>A0A5D2H978_GOSDA</name>
<accession>A0A5D2H978</accession>
<dbReference type="AlphaFoldDB" id="A0A5D2H978"/>
<reference evidence="1 2" key="1">
    <citation type="submission" date="2019-06" db="EMBL/GenBank/DDBJ databases">
        <title>WGS assembly of Gossypium darwinii.</title>
        <authorList>
            <person name="Chen Z.J."/>
            <person name="Sreedasyam A."/>
            <person name="Ando A."/>
            <person name="Song Q."/>
            <person name="De L."/>
            <person name="Hulse-Kemp A."/>
            <person name="Ding M."/>
            <person name="Ye W."/>
            <person name="Kirkbride R."/>
            <person name="Jenkins J."/>
            <person name="Plott C."/>
            <person name="Lovell J."/>
            <person name="Lin Y.-M."/>
            <person name="Vaughn R."/>
            <person name="Liu B."/>
            <person name="Li W."/>
            <person name="Simpson S."/>
            <person name="Scheffler B."/>
            <person name="Saski C."/>
            <person name="Grover C."/>
            <person name="Hu G."/>
            <person name="Conover J."/>
            <person name="Carlson J."/>
            <person name="Shu S."/>
            <person name="Boston L."/>
            <person name="Williams M."/>
            <person name="Peterson D."/>
            <person name="Mcgee K."/>
            <person name="Jones D."/>
            <person name="Wendel J."/>
            <person name="Stelly D."/>
            <person name="Grimwood J."/>
            <person name="Schmutz J."/>
        </authorList>
    </citation>
    <scope>NUCLEOTIDE SEQUENCE [LARGE SCALE GENOMIC DNA]</scope>
    <source>
        <strain evidence="1">1808015.09</strain>
    </source>
</reference>
<evidence type="ECO:0000313" key="1">
    <source>
        <dbReference type="EMBL" id="TYH26470.1"/>
    </source>
</evidence>
<evidence type="ECO:0000313" key="2">
    <source>
        <dbReference type="Proteomes" id="UP000323506"/>
    </source>
</evidence>
<keyword evidence="2" id="KW-1185">Reference proteome</keyword>
<proteinExistence type="predicted"/>
<gene>
    <name evidence="1" type="ORF">ES288_A03G255000v1</name>
</gene>
<protein>
    <submittedName>
        <fullName evidence="1">Uncharacterized protein</fullName>
    </submittedName>
</protein>
<sequence length="111" mass="12739">MLSPQQLISATSSALGFLIQQAFMGNQQFFQFTNDDFTLHVPLESLCRQFIGNYNEVADWMAKFGKGSYDEMHIFRVRPPLLRELLKSDFHLTINLTSCAVFDLLVRQAMS</sequence>